<organism evidence="2 3">
    <name type="scientific">Cuscuta europaea</name>
    <name type="common">European dodder</name>
    <dbReference type="NCBI Taxonomy" id="41803"/>
    <lineage>
        <taxon>Eukaryota</taxon>
        <taxon>Viridiplantae</taxon>
        <taxon>Streptophyta</taxon>
        <taxon>Embryophyta</taxon>
        <taxon>Tracheophyta</taxon>
        <taxon>Spermatophyta</taxon>
        <taxon>Magnoliopsida</taxon>
        <taxon>eudicotyledons</taxon>
        <taxon>Gunneridae</taxon>
        <taxon>Pentapetalae</taxon>
        <taxon>asterids</taxon>
        <taxon>lamiids</taxon>
        <taxon>Solanales</taxon>
        <taxon>Convolvulaceae</taxon>
        <taxon>Cuscuteae</taxon>
        <taxon>Cuscuta</taxon>
        <taxon>Cuscuta subgen. Cuscuta</taxon>
    </lineage>
</organism>
<dbReference type="EMBL" id="CAMAPE010000021">
    <property type="protein sequence ID" value="CAH9089755.1"/>
    <property type="molecule type" value="Genomic_DNA"/>
</dbReference>
<comment type="caution">
    <text evidence="2">The sequence shown here is derived from an EMBL/GenBank/DDBJ whole genome shotgun (WGS) entry which is preliminary data.</text>
</comment>
<name>A0A9P0Z8C1_CUSEU</name>
<reference evidence="2" key="1">
    <citation type="submission" date="2022-07" db="EMBL/GenBank/DDBJ databases">
        <authorList>
            <person name="Macas J."/>
            <person name="Novak P."/>
            <person name="Neumann P."/>
        </authorList>
    </citation>
    <scope>NUCLEOTIDE SEQUENCE</scope>
</reference>
<feature type="compositionally biased region" description="Basic and acidic residues" evidence="1">
    <location>
        <begin position="197"/>
        <end position="211"/>
    </location>
</feature>
<keyword evidence="3" id="KW-1185">Reference proteome</keyword>
<evidence type="ECO:0000313" key="3">
    <source>
        <dbReference type="Proteomes" id="UP001152484"/>
    </source>
</evidence>
<dbReference type="PANTHER" id="PTHR47481:SF37">
    <property type="entry name" value="RETROTRANSPOSON GAG DOMAIN-CONTAINING PROTEIN"/>
    <property type="match status" value="1"/>
</dbReference>
<dbReference type="OrthoDB" id="913984at2759"/>
<gene>
    <name evidence="2" type="ORF">CEURO_LOCUS10980</name>
</gene>
<evidence type="ECO:0000256" key="1">
    <source>
        <dbReference type="SAM" id="MobiDB-lite"/>
    </source>
</evidence>
<dbReference type="AlphaFoldDB" id="A0A9P0Z8C1"/>
<protein>
    <recommendedName>
        <fullName evidence="4">Retrotransposon gag domain-containing protein</fullName>
    </recommendedName>
</protein>
<dbReference type="PANTHER" id="PTHR47481">
    <property type="match status" value="1"/>
</dbReference>
<dbReference type="Proteomes" id="UP001152484">
    <property type="component" value="Unassembled WGS sequence"/>
</dbReference>
<proteinExistence type="predicted"/>
<sequence length="256" mass="28657">MLDGSIPVPPLYTLDFNNHQIVNTDYYHWLRVDQTIRSWLFTTLSREVLTDVHDIKHSMGIWERLQSRFMSASLPRAMELKRLLSNIKKKSNQSMDHYLRDIKNLADALAAINSHVTEKELLQSTLQGLGPEYLFVTGTISLFPESFPPDILHLRLMEAEQTVLHPQQDYSSPHQAFAAPLGTGQSGPSAPRGRGSRGRDGRGRGGRDRGGRHGPQQYYAPPASTVHSSQSGPRPAEGALFQDLLMTHLVNLLCPL</sequence>
<accession>A0A9P0Z8C1</accession>
<dbReference type="Pfam" id="PF14223">
    <property type="entry name" value="Retrotran_gag_2"/>
    <property type="match status" value="1"/>
</dbReference>
<evidence type="ECO:0008006" key="4">
    <source>
        <dbReference type="Google" id="ProtNLM"/>
    </source>
</evidence>
<feature type="region of interest" description="Disordered" evidence="1">
    <location>
        <begin position="168"/>
        <end position="235"/>
    </location>
</feature>
<evidence type="ECO:0000313" key="2">
    <source>
        <dbReference type="EMBL" id="CAH9089755.1"/>
    </source>
</evidence>